<dbReference type="Proteomes" id="UP000501128">
    <property type="component" value="Chromosome"/>
</dbReference>
<dbReference type="EMBL" id="CP051677">
    <property type="protein sequence ID" value="QJD79572.1"/>
    <property type="molecule type" value="Genomic_DNA"/>
</dbReference>
<protein>
    <submittedName>
        <fullName evidence="1">Uncharacterized protein</fullName>
    </submittedName>
</protein>
<reference evidence="1 2" key="1">
    <citation type="submission" date="2020-04" db="EMBL/GenBank/DDBJ databases">
        <title>Genome sequencing of novel species.</title>
        <authorList>
            <person name="Heo J."/>
            <person name="Kim S.-J."/>
            <person name="Kim J.-S."/>
            <person name="Hong S.-B."/>
            <person name="Kwon S.-W."/>
        </authorList>
    </citation>
    <scope>NUCLEOTIDE SEQUENCE [LARGE SCALE GENOMIC DNA]</scope>
    <source>
        <strain evidence="1 2">CJU-R4</strain>
    </source>
</reference>
<sequence length="52" mass="5889">MKKLTIAITDKAHDKLLELQLIRKKNKAERTSLADIAGDELSRILEATIDKK</sequence>
<keyword evidence="2" id="KW-1185">Reference proteome</keyword>
<accession>A0A7L5DPR1</accession>
<gene>
    <name evidence="1" type="ORF">HH216_14975</name>
</gene>
<organism evidence="1 2">
    <name type="scientific">Spirosoma rhododendri</name>
    <dbReference type="NCBI Taxonomy" id="2728024"/>
    <lineage>
        <taxon>Bacteria</taxon>
        <taxon>Pseudomonadati</taxon>
        <taxon>Bacteroidota</taxon>
        <taxon>Cytophagia</taxon>
        <taxon>Cytophagales</taxon>
        <taxon>Cytophagaceae</taxon>
        <taxon>Spirosoma</taxon>
    </lineage>
</organism>
<proteinExistence type="predicted"/>
<dbReference type="KEGG" id="srho:HH216_14975"/>
<name>A0A7L5DPR1_9BACT</name>
<dbReference type="AlphaFoldDB" id="A0A7L5DPR1"/>
<dbReference type="RefSeq" id="WP_169551536.1">
    <property type="nucleotide sequence ID" value="NZ_CP051677.1"/>
</dbReference>
<evidence type="ECO:0000313" key="2">
    <source>
        <dbReference type="Proteomes" id="UP000501128"/>
    </source>
</evidence>
<evidence type="ECO:0000313" key="1">
    <source>
        <dbReference type="EMBL" id="QJD79572.1"/>
    </source>
</evidence>